<accession>A0A7Z2ZPC5</accession>
<evidence type="ECO:0000256" key="1">
    <source>
        <dbReference type="SAM" id="MobiDB-lite"/>
    </source>
</evidence>
<evidence type="ECO:0000256" key="2">
    <source>
        <dbReference type="SAM" id="Phobius"/>
    </source>
</evidence>
<evidence type="ECO:0000313" key="4">
    <source>
        <dbReference type="EMBL" id="QJD87019.1"/>
    </source>
</evidence>
<gene>
    <name evidence="4" type="ORF">HH215_30150</name>
</gene>
<organism evidence="4 5">
    <name type="scientific">Cohnella herbarum</name>
    <dbReference type="NCBI Taxonomy" id="2728023"/>
    <lineage>
        <taxon>Bacteria</taxon>
        <taxon>Bacillati</taxon>
        <taxon>Bacillota</taxon>
        <taxon>Bacilli</taxon>
        <taxon>Bacillales</taxon>
        <taxon>Paenibacillaceae</taxon>
        <taxon>Cohnella</taxon>
    </lineage>
</organism>
<dbReference type="EMBL" id="CP051680">
    <property type="protein sequence ID" value="QJD87019.1"/>
    <property type="molecule type" value="Genomic_DNA"/>
</dbReference>
<keyword evidence="2" id="KW-1133">Transmembrane helix</keyword>
<dbReference type="RefSeq" id="WP_169283265.1">
    <property type="nucleotide sequence ID" value="NZ_CP051680.1"/>
</dbReference>
<feature type="transmembrane region" description="Helical" evidence="2">
    <location>
        <begin position="205"/>
        <end position="223"/>
    </location>
</feature>
<dbReference type="PANTHER" id="PTHR30373:SF2">
    <property type="entry name" value="UPF0603 PROTEIN YGCG"/>
    <property type="match status" value="1"/>
</dbReference>
<evidence type="ECO:0000313" key="5">
    <source>
        <dbReference type="Proteomes" id="UP000502248"/>
    </source>
</evidence>
<keyword evidence="2" id="KW-0812">Transmembrane</keyword>
<dbReference type="Pfam" id="PF04536">
    <property type="entry name" value="TPM_phosphatase"/>
    <property type="match status" value="1"/>
</dbReference>
<feature type="region of interest" description="Disordered" evidence="1">
    <location>
        <begin position="245"/>
        <end position="265"/>
    </location>
</feature>
<dbReference type="InterPro" id="IPR007621">
    <property type="entry name" value="TPM_dom"/>
</dbReference>
<dbReference type="PANTHER" id="PTHR30373">
    <property type="entry name" value="UPF0603 PROTEIN YGCG"/>
    <property type="match status" value="1"/>
</dbReference>
<keyword evidence="5" id="KW-1185">Reference proteome</keyword>
<dbReference type="Gene3D" id="3.10.310.50">
    <property type="match status" value="1"/>
</dbReference>
<dbReference type="Proteomes" id="UP000502248">
    <property type="component" value="Chromosome"/>
</dbReference>
<dbReference type="KEGG" id="cheb:HH215_30150"/>
<proteinExistence type="predicted"/>
<name>A0A7Z2ZPC5_9BACL</name>
<feature type="domain" description="TPM" evidence="3">
    <location>
        <begin position="46"/>
        <end position="168"/>
    </location>
</feature>
<keyword evidence="2" id="KW-0472">Membrane</keyword>
<evidence type="ECO:0000259" key="3">
    <source>
        <dbReference type="Pfam" id="PF04536"/>
    </source>
</evidence>
<sequence>MMARIRLSVRKYALSLLILIPLLLTLAGAGGVHVHAQTDSRYGVYVQDEANVLSSQTRSELYARAKWLKENTGTAQIGIVTIRSLDGQTLEDVAVATFRKLGLGDSARNDGVLLLYSASDGHVRMEVGYGLEGRIPDGKAGAILDQYFVPNRDSGQLDAAFLQTQSAILNEIAAEYGLDSSGVTEELAPPMGVSDGSNFFESIPGYMKVLLGLGIALLIFLDFKFTGGAITFSVINLLGRRGGSGGGAGGGRGGGGSSGGGGASR</sequence>
<protein>
    <submittedName>
        <fullName evidence="4">TPM domain-containing protein</fullName>
    </submittedName>
</protein>
<reference evidence="4 5" key="1">
    <citation type="submission" date="2020-04" db="EMBL/GenBank/DDBJ databases">
        <title>Genome sequencing of novel species.</title>
        <authorList>
            <person name="Heo J."/>
            <person name="Kim S.-J."/>
            <person name="Kim J.-S."/>
            <person name="Hong S.-B."/>
            <person name="Kwon S.-W."/>
        </authorList>
    </citation>
    <scope>NUCLEOTIDE SEQUENCE [LARGE SCALE GENOMIC DNA]</scope>
    <source>
        <strain evidence="4 5">MFER-1</strain>
    </source>
</reference>
<dbReference type="AlphaFoldDB" id="A0A7Z2ZPC5"/>